<gene>
    <name evidence="1" type="ORF">LCGC14_2338260</name>
</gene>
<proteinExistence type="predicted"/>
<dbReference type="EMBL" id="LAZR01033765">
    <property type="protein sequence ID" value="KKL47168.1"/>
    <property type="molecule type" value="Genomic_DNA"/>
</dbReference>
<name>A0A0F9CCN9_9ZZZZ</name>
<dbReference type="Pfam" id="PF20911">
    <property type="entry name" value="GP7"/>
    <property type="match status" value="1"/>
</dbReference>
<dbReference type="InterPro" id="IPR048813">
    <property type="entry name" value="GP7-like"/>
</dbReference>
<sequence length="142" mass="15676">PVGLQIKDLGERPWDDSSSNPYQAYVTHFQWKLGLAVLDYRYNIRICNIDVSDLTTDAATGADLVAKMVSAFYARPTMTIGNMTRTYWYCNKTVAEYLHHQASNKSNVNLTIDNPAGMPIVSFLGAPVHVCDAITSAEATIS</sequence>
<reference evidence="1" key="1">
    <citation type="journal article" date="2015" name="Nature">
        <title>Complex archaea that bridge the gap between prokaryotes and eukaryotes.</title>
        <authorList>
            <person name="Spang A."/>
            <person name="Saw J.H."/>
            <person name="Jorgensen S.L."/>
            <person name="Zaremba-Niedzwiedzka K."/>
            <person name="Martijn J."/>
            <person name="Lind A.E."/>
            <person name="van Eijk R."/>
            <person name="Schleper C."/>
            <person name="Guy L."/>
            <person name="Ettema T.J."/>
        </authorList>
    </citation>
    <scope>NUCLEOTIDE SEQUENCE</scope>
</reference>
<evidence type="ECO:0000313" key="1">
    <source>
        <dbReference type="EMBL" id="KKL47168.1"/>
    </source>
</evidence>
<protein>
    <submittedName>
        <fullName evidence="1">Uncharacterized protein</fullName>
    </submittedName>
</protein>
<accession>A0A0F9CCN9</accession>
<dbReference type="AlphaFoldDB" id="A0A0F9CCN9"/>
<organism evidence="1">
    <name type="scientific">marine sediment metagenome</name>
    <dbReference type="NCBI Taxonomy" id="412755"/>
    <lineage>
        <taxon>unclassified sequences</taxon>
        <taxon>metagenomes</taxon>
        <taxon>ecological metagenomes</taxon>
    </lineage>
</organism>
<feature type="non-terminal residue" evidence="1">
    <location>
        <position position="1"/>
    </location>
</feature>
<dbReference type="NCBIfam" id="NF045672">
    <property type="entry name" value="MCP_gp7_epsi_15"/>
    <property type="match status" value="1"/>
</dbReference>
<comment type="caution">
    <text evidence="1">The sequence shown here is derived from an EMBL/GenBank/DDBJ whole genome shotgun (WGS) entry which is preliminary data.</text>
</comment>